<feature type="compositionally biased region" description="Basic and acidic residues" evidence="2">
    <location>
        <begin position="183"/>
        <end position="201"/>
    </location>
</feature>
<dbReference type="KEGG" id="sge:DWG14_03587"/>
<dbReference type="Proteomes" id="UP000265765">
    <property type="component" value="Chromosome"/>
</dbReference>
<evidence type="ECO:0000313" key="4">
    <source>
        <dbReference type="EMBL" id="AYC39350.1"/>
    </source>
</evidence>
<dbReference type="InterPro" id="IPR003594">
    <property type="entry name" value="HATPase_dom"/>
</dbReference>
<name>A0AAI8PNS0_9ACTN</name>
<organism evidence="4 5">
    <name type="scientific">Streptomyces griseorubiginosus</name>
    <dbReference type="NCBI Taxonomy" id="67304"/>
    <lineage>
        <taxon>Bacteria</taxon>
        <taxon>Bacillati</taxon>
        <taxon>Actinomycetota</taxon>
        <taxon>Actinomycetes</taxon>
        <taxon>Kitasatosporales</taxon>
        <taxon>Streptomycetaceae</taxon>
        <taxon>Streptomyces</taxon>
    </lineage>
</organism>
<keyword evidence="1" id="KW-0723">Serine/threonine-protein kinase</keyword>
<dbReference type="CDD" id="cd16936">
    <property type="entry name" value="HATPase_RsbW-like"/>
    <property type="match status" value="1"/>
</dbReference>
<evidence type="ECO:0000256" key="2">
    <source>
        <dbReference type="SAM" id="MobiDB-lite"/>
    </source>
</evidence>
<evidence type="ECO:0000256" key="1">
    <source>
        <dbReference type="ARBA" id="ARBA00022527"/>
    </source>
</evidence>
<dbReference type="EMBL" id="CP032427">
    <property type="protein sequence ID" value="AYC39350.1"/>
    <property type="molecule type" value="Genomic_DNA"/>
</dbReference>
<dbReference type="PANTHER" id="PTHR35526">
    <property type="entry name" value="ANTI-SIGMA-F FACTOR RSBW-RELATED"/>
    <property type="match status" value="1"/>
</dbReference>
<evidence type="ECO:0000313" key="5">
    <source>
        <dbReference type="Proteomes" id="UP000265765"/>
    </source>
</evidence>
<protein>
    <recommendedName>
        <fullName evidence="3">Histidine kinase/HSP90-like ATPase domain-containing protein</fullName>
    </recommendedName>
</protein>
<keyword evidence="1" id="KW-0418">Kinase</keyword>
<proteinExistence type="predicted"/>
<feature type="domain" description="Histidine kinase/HSP90-like ATPase" evidence="3">
    <location>
        <begin position="17"/>
        <end position="133"/>
    </location>
</feature>
<dbReference type="Gene3D" id="3.30.565.10">
    <property type="entry name" value="Histidine kinase-like ATPase, C-terminal domain"/>
    <property type="match status" value="1"/>
</dbReference>
<feature type="region of interest" description="Disordered" evidence="2">
    <location>
        <begin position="178"/>
        <end position="201"/>
    </location>
</feature>
<accession>A0AAI8PNS0</accession>
<dbReference type="AlphaFoldDB" id="A0AAI8PNS0"/>
<dbReference type="GO" id="GO:0004674">
    <property type="term" value="F:protein serine/threonine kinase activity"/>
    <property type="evidence" value="ECO:0007669"/>
    <property type="project" value="UniProtKB-KW"/>
</dbReference>
<reference evidence="4 5" key="1">
    <citation type="submission" date="2018-09" db="EMBL/GenBank/DDBJ databases">
        <title>Production of Trimethoprim by Streptomyces sp. 3E-1.</title>
        <authorList>
            <person name="Kang H.J."/>
            <person name="Kim S.B."/>
        </authorList>
    </citation>
    <scope>NUCLEOTIDE SEQUENCE [LARGE SCALE GENOMIC DNA]</scope>
    <source>
        <strain evidence="4 5">3E-1</strain>
    </source>
</reference>
<evidence type="ECO:0000259" key="3">
    <source>
        <dbReference type="Pfam" id="PF13581"/>
    </source>
</evidence>
<dbReference type="Pfam" id="PF13581">
    <property type="entry name" value="HATPase_c_2"/>
    <property type="match status" value="1"/>
</dbReference>
<keyword evidence="1" id="KW-0808">Transferase</keyword>
<sequence length="201" mass="22125">MNAEISTPIDELTQRLSATPRGARLARRLTAARLEAWGHPYDSEVNDTAQHLVAELAANAVTHGRVPGRDFELRLLRLPGNTLRIEVSDARGDRRLRFVNDAEGEHGRGLILVTLLARTWGVTERDVGKTVWAEIGLSGEQDLAGDGRGQHDVDRARHVVQHGRGLGRAGQTCLEVSGQHSDGSVEDHLHQNVDRAEDRHL</sequence>
<dbReference type="PANTHER" id="PTHR35526:SF3">
    <property type="entry name" value="ANTI-SIGMA-F FACTOR RSBW"/>
    <property type="match status" value="1"/>
</dbReference>
<dbReference type="InterPro" id="IPR036890">
    <property type="entry name" value="HATPase_C_sf"/>
</dbReference>
<gene>
    <name evidence="4" type="ORF">DWG14_03587</name>
</gene>
<dbReference type="InterPro" id="IPR050267">
    <property type="entry name" value="Anti-sigma-factor_SerPK"/>
</dbReference>